<evidence type="ECO:0000256" key="1">
    <source>
        <dbReference type="SAM" id="MobiDB-lite"/>
    </source>
</evidence>
<feature type="region of interest" description="Disordered" evidence="1">
    <location>
        <begin position="22"/>
        <end position="54"/>
    </location>
</feature>
<keyword evidence="2" id="KW-1185">Reference proteome</keyword>
<reference evidence="2" key="1">
    <citation type="journal article" date="2014" name="Nat. Genet.">
        <title>The genome of the stress-tolerant wild tomato species Solanum pennellii.</title>
        <authorList>
            <person name="Bolger A."/>
            <person name="Scossa F."/>
            <person name="Bolger M.E."/>
            <person name="Lanz C."/>
            <person name="Maumus F."/>
            <person name="Tohge T."/>
            <person name="Quesneville H."/>
            <person name="Alseekh S."/>
            <person name="Sorensen I."/>
            <person name="Lichtenstein G."/>
            <person name="Fich E.A."/>
            <person name="Conte M."/>
            <person name="Keller H."/>
            <person name="Schneeberger K."/>
            <person name="Schwacke R."/>
            <person name="Ofner I."/>
            <person name="Vrebalov J."/>
            <person name="Xu Y."/>
            <person name="Osorio S."/>
            <person name="Aflitos S.A."/>
            <person name="Schijlen E."/>
            <person name="Jimenez-Gomez J.M."/>
            <person name="Ryngajllo M."/>
            <person name="Kimura S."/>
            <person name="Kumar R."/>
            <person name="Koenig D."/>
            <person name="Headland L.R."/>
            <person name="Maloof J.N."/>
            <person name="Sinha N."/>
            <person name="van Ham R.C."/>
            <person name="Lankhorst R.K."/>
            <person name="Mao L."/>
            <person name="Vogel A."/>
            <person name="Arsova B."/>
            <person name="Panstruga R."/>
            <person name="Fei Z."/>
            <person name="Rose J.K."/>
            <person name="Zamir D."/>
            <person name="Carrari F."/>
            <person name="Giovannoni J.J."/>
            <person name="Weigel D."/>
            <person name="Usadel B."/>
            <person name="Fernie A.R."/>
        </authorList>
    </citation>
    <scope>NUCLEOTIDE SEQUENCE [LARGE SCALE GENOMIC DNA]</scope>
    <source>
        <strain evidence="2">cv. LA0716</strain>
    </source>
</reference>
<dbReference type="RefSeq" id="XP_015081453.1">
    <property type="nucleotide sequence ID" value="XM_015225967.1"/>
</dbReference>
<gene>
    <name evidence="3" type="primary">LOC107025116</name>
</gene>
<feature type="compositionally biased region" description="Polar residues" evidence="1">
    <location>
        <begin position="25"/>
        <end position="40"/>
    </location>
</feature>
<sequence length="372" mass="41213">MGTPKIRVGEITQSSLGVEIKNHVQRQNQYRPQGNSQGYQGQMLREQPKPQSGNMSVKEMLKKIMEDQAQLAANVRNNQLGTQNLEKQFGKLASAQNSKPQGGLPVNTDPNPKKVNAVSTRSGLKLEELSLKKNLIEVVSREGETHNKEEVAPAEKVQPIVRPPPPFPQKFKKKKEDECFGKFISLLKQVDINLTLEYVLQGIPGYAKYVKELVANKRRLTEYETVALTEECSSRIQNRLPMKLKDPGIFTVQITIGKSIHARGLCNLGASINLMPTSLHKKLGLGSPKQTTVILQLADRFLARPVGVVEDVLVQVGSLIFLVDFVVLNSDPDPEVPFILGHPFLATGKAMIDVTAGQLTMRAHDKVEVFDV</sequence>
<proteinExistence type="predicted"/>
<evidence type="ECO:0000313" key="3">
    <source>
        <dbReference type="RefSeq" id="XP_015081453.1"/>
    </source>
</evidence>
<dbReference type="Proteomes" id="UP000694930">
    <property type="component" value="Chromosome 7"/>
</dbReference>
<dbReference type="PANTHER" id="PTHR33067">
    <property type="entry name" value="RNA-DIRECTED DNA POLYMERASE-RELATED"/>
    <property type="match status" value="1"/>
</dbReference>
<reference evidence="3" key="2">
    <citation type="submission" date="2025-08" db="UniProtKB">
        <authorList>
            <consortium name="RefSeq"/>
        </authorList>
    </citation>
    <scope>IDENTIFICATION</scope>
</reference>
<dbReference type="Gene3D" id="2.40.70.10">
    <property type="entry name" value="Acid Proteases"/>
    <property type="match status" value="1"/>
</dbReference>
<protein>
    <submittedName>
        <fullName evidence="3">Uncharacterized protein LOC107025116</fullName>
    </submittedName>
</protein>
<dbReference type="CDD" id="cd00303">
    <property type="entry name" value="retropepsin_like"/>
    <property type="match status" value="1"/>
</dbReference>
<dbReference type="InterPro" id="IPR021109">
    <property type="entry name" value="Peptidase_aspartic_dom_sf"/>
</dbReference>
<evidence type="ECO:0000313" key="2">
    <source>
        <dbReference type="Proteomes" id="UP000694930"/>
    </source>
</evidence>
<dbReference type="PANTHER" id="PTHR33067:SF39">
    <property type="entry name" value="TRANSCRIPTION FACTOR INTERACTOR AND REGULATOR CCHC(ZN) FAMILY"/>
    <property type="match status" value="1"/>
</dbReference>
<feature type="region of interest" description="Disordered" evidence="1">
    <location>
        <begin position="93"/>
        <end position="113"/>
    </location>
</feature>
<dbReference type="GeneID" id="107025116"/>
<organism evidence="2 3">
    <name type="scientific">Solanum pennellii</name>
    <name type="common">Tomato</name>
    <name type="synonym">Lycopersicon pennellii</name>
    <dbReference type="NCBI Taxonomy" id="28526"/>
    <lineage>
        <taxon>Eukaryota</taxon>
        <taxon>Viridiplantae</taxon>
        <taxon>Streptophyta</taxon>
        <taxon>Embryophyta</taxon>
        <taxon>Tracheophyta</taxon>
        <taxon>Spermatophyta</taxon>
        <taxon>Magnoliopsida</taxon>
        <taxon>eudicotyledons</taxon>
        <taxon>Gunneridae</taxon>
        <taxon>Pentapetalae</taxon>
        <taxon>asterids</taxon>
        <taxon>lamiids</taxon>
        <taxon>Solanales</taxon>
        <taxon>Solanaceae</taxon>
        <taxon>Solanoideae</taxon>
        <taxon>Solaneae</taxon>
        <taxon>Solanum</taxon>
        <taxon>Solanum subgen. Lycopersicon</taxon>
    </lineage>
</organism>
<accession>A0ABM1H7E7</accession>
<name>A0ABM1H7E7_SOLPN</name>